<dbReference type="OMA" id="CHANETS"/>
<feature type="region of interest" description="Disordered" evidence="10">
    <location>
        <begin position="391"/>
        <end position="450"/>
    </location>
</feature>
<dbReference type="PANTHER" id="PTHR24393">
    <property type="entry name" value="ZINC FINGER PROTEIN"/>
    <property type="match status" value="1"/>
</dbReference>
<reference evidence="12" key="1">
    <citation type="submission" date="2025-08" db="UniProtKB">
        <authorList>
            <consortium name="Ensembl"/>
        </authorList>
    </citation>
    <scope>IDENTIFICATION</scope>
</reference>
<feature type="domain" description="C2H2-type" evidence="11">
    <location>
        <begin position="371"/>
        <end position="398"/>
    </location>
</feature>
<feature type="compositionally biased region" description="Basic residues" evidence="10">
    <location>
        <begin position="156"/>
        <end position="175"/>
    </location>
</feature>
<dbReference type="FunFam" id="3.30.160.60:FF:002343">
    <property type="entry name" value="Zinc finger protein 33A"/>
    <property type="match status" value="2"/>
</dbReference>
<dbReference type="SUPFAM" id="SSF57667">
    <property type="entry name" value="beta-beta-alpha zinc fingers"/>
    <property type="match status" value="3"/>
</dbReference>
<evidence type="ECO:0000313" key="13">
    <source>
        <dbReference type="Proteomes" id="UP000694380"/>
    </source>
</evidence>
<keyword evidence="3" id="KW-0677">Repeat</keyword>
<dbReference type="PROSITE" id="PS50157">
    <property type="entry name" value="ZINC_FINGER_C2H2_2"/>
    <property type="match status" value="6"/>
</dbReference>
<keyword evidence="4 9" id="KW-0863">Zinc-finger</keyword>
<evidence type="ECO:0000256" key="8">
    <source>
        <dbReference type="ARBA" id="ARBA00023242"/>
    </source>
</evidence>
<evidence type="ECO:0000256" key="4">
    <source>
        <dbReference type="ARBA" id="ARBA00022771"/>
    </source>
</evidence>
<name>A0A8C3PA92_CHRPI</name>
<evidence type="ECO:0000259" key="11">
    <source>
        <dbReference type="PROSITE" id="PS50157"/>
    </source>
</evidence>
<keyword evidence="7" id="KW-0804">Transcription</keyword>
<evidence type="ECO:0000313" key="12">
    <source>
        <dbReference type="Ensembl" id="ENSCPBP00000027579.1"/>
    </source>
</evidence>
<dbReference type="Proteomes" id="UP000694380">
    <property type="component" value="Unplaced"/>
</dbReference>
<proteinExistence type="predicted"/>
<dbReference type="GO" id="GO:0008270">
    <property type="term" value="F:zinc ion binding"/>
    <property type="evidence" value="ECO:0007669"/>
    <property type="project" value="UniProtKB-KW"/>
</dbReference>
<feature type="domain" description="C2H2-type" evidence="11">
    <location>
        <begin position="315"/>
        <end position="342"/>
    </location>
</feature>
<evidence type="ECO:0000256" key="6">
    <source>
        <dbReference type="ARBA" id="ARBA00023015"/>
    </source>
</evidence>
<evidence type="ECO:0000256" key="2">
    <source>
        <dbReference type="ARBA" id="ARBA00022723"/>
    </source>
</evidence>
<dbReference type="PANTHER" id="PTHR24393:SF158">
    <property type="entry name" value="C2H2-TYPE DOMAIN-CONTAINING PROTEIN"/>
    <property type="match status" value="1"/>
</dbReference>
<organism evidence="12 13">
    <name type="scientific">Chrysemys picta bellii</name>
    <name type="common">Western painted turtle</name>
    <name type="synonym">Emys bellii</name>
    <dbReference type="NCBI Taxonomy" id="8478"/>
    <lineage>
        <taxon>Eukaryota</taxon>
        <taxon>Metazoa</taxon>
        <taxon>Chordata</taxon>
        <taxon>Craniata</taxon>
        <taxon>Vertebrata</taxon>
        <taxon>Euteleostomi</taxon>
        <taxon>Archelosauria</taxon>
        <taxon>Testudinata</taxon>
        <taxon>Testudines</taxon>
        <taxon>Cryptodira</taxon>
        <taxon>Durocryptodira</taxon>
        <taxon>Testudinoidea</taxon>
        <taxon>Emydidae</taxon>
        <taxon>Chrysemys</taxon>
    </lineage>
</organism>
<keyword evidence="6" id="KW-0805">Transcription regulation</keyword>
<keyword evidence="2" id="KW-0479">Metal-binding</keyword>
<sequence length="450" mass="50063">SGLEWVFTPLQAGISSFNLSVPLFSICHIGIVISPFSHPLTKNGSPLRKQNEEGEVGACQGEVKIFMSQDKAKKEQNPAENRSAWSARATWEQSSGTMEILKLDAPERLGPCTKYGESIDQMVDLTAHRRARHGKRDGDEKSTMQPGERANEYAKCGKRFVKKGNLTAHRRPHRRQGPEEASGREGNPTATGDLTAHQRPLRRQGPQEPKGCEGNLTGDLIRHKTSTTEAEPSPGLEVEESHQGALCAPRGGLRRKRTHVCSECGKKFSKKGNLTKHQRTHRDERPFRCSQCQKSFFVRSQLAQHERIHTGERPYKCAECGKRFTQKSNIIIHQRIHTGERPFKCADCGKSFIDKSQLITHRRTHTGERPFACSECGKGFRQKITLITHQRIHTREDGSGSPPPSQALKPGREGEIPTGRFARRFSPSLPPRLESLGGGGRAGDLGKGRS</sequence>
<dbReference type="FunFam" id="3.30.160.60:FF:000295">
    <property type="entry name" value="zinc finger protein 19"/>
    <property type="match status" value="1"/>
</dbReference>
<evidence type="ECO:0000256" key="7">
    <source>
        <dbReference type="ARBA" id="ARBA00023163"/>
    </source>
</evidence>
<keyword evidence="5" id="KW-0862">Zinc</keyword>
<dbReference type="FunFam" id="3.30.160.60:FF:000012">
    <property type="entry name" value="RB-associated KRAB zinc finger protein-like"/>
    <property type="match status" value="1"/>
</dbReference>
<evidence type="ECO:0000256" key="5">
    <source>
        <dbReference type="ARBA" id="ARBA00022833"/>
    </source>
</evidence>
<dbReference type="Gene3D" id="3.30.160.60">
    <property type="entry name" value="Classic Zinc Finger"/>
    <property type="match status" value="5"/>
</dbReference>
<evidence type="ECO:0000256" key="9">
    <source>
        <dbReference type="PROSITE-ProRule" id="PRU00042"/>
    </source>
</evidence>
<dbReference type="InterPro" id="IPR013087">
    <property type="entry name" value="Znf_C2H2_type"/>
</dbReference>
<feature type="domain" description="C2H2-type" evidence="11">
    <location>
        <begin position="287"/>
        <end position="314"/>
    </location>
</feature>
<dbReference type="SMART" id="SM00355">
    <property type="entry name" value="ZnF_C2H2"/>
    <property type="match status" value="6"/>
</dbReference>
<dbReference type="AlphaFoldDB" id="A0A8C3PA92"/>
<protein>
    <recommendedName>
        <fullName evidence="11">C2H2-type domain-containing protein</fullName>
    </recommendedName>
</protein>
<dbReference type="FunFam" id="3.30.160.60:FF:000358">
    <property type="entry name" value="zinc finger protein 24"/>
    <property type="match status" value="1"/>
</dbReference>
<dbReference type="GO" id="GO:0001228">
    <property type="term" value="F:DNA-binding transcription activator activity, RNA polymerase II-specific"/>
    <property type="evidence" value="ECO:0007669"/>
    <property type="project" value="TreeGrafter"/>
</dbReference>
<keyword evidence="8" id="KW-0539">Nucleus</keyword>
<reference evidence="12" key="2">
    <citation type="submission" date="2025-09" db="UniProtKB">
        <authorList>
            <consortium name="Ensembl"/>
        </authorList>
    </citation>
    <scope>IDENTIFICATION</scope>
</reference>
<dbReference type="InterPro" id="IPR036236">
    <property type="entry name" value="Znf_C2H2_sf"/>
</dbReference>
<dbReference type="GO" id="GO:0000978">
    <property type="term" value="F:RNA polymerase II cis-regulatory region sequence-specific DNA binding"/>
    <property type="evidence" value="ECO:0007669"/>
    <property type="project" value="TreeGrafter"/>
</dbReference>
<dbReference type="Ensembl" id="ENSCPBT00000032446.1">
    <property type="protein sequence ID" value="ENSCPBP00000027579.1"/>
    <property type="gene ID" value="ENSCPBG00000019488.1"/>
</dbReference>
<feature type="region of interest" description="Disordered" evidence="10">
    <location>
        <begin position="129"/>
        <end position="249"/>
    </location>
</feature>
<dbReference type="Pfam" id="PF00096">
    <property type="entry name" value="zf-C2H2"/>
    <property type="match status" value="5"/>
</dbReference>
<dbReference type="GO" id="GO:0005634">
    <property type="term" value="C:nucleus"/>
    <property type="evidence" value="ECO:0007669"/>
    <property type="project" value="UniProtKB-SubCell"/>
</dbReference>
<feature type="region of interest" description="Disordered" evidence="10">
    <location>
        <begin position="69"/>
        <end position="90"/>
    </location>
</feature>
<evidence type="ECO:0000256" key="3">
    <source>
        <dbReference type="ARBA" id="ARBA00022737"/>
    </source>
</evidence>
<dbReference type="PROSITE" id="PS00028">
    <property type="entry name" value="ZINC_FINGER_C2H2_1"/>
    <property type="match status" value="5"/>
</dbReference>
<evidence type="ECO:0000256" key="10">
    <source>
        <dbReference type="SAM" id="MobiDB-lite"/>
    </source>
</evidence>
<dbReference type="GeneTree" id="ENSGT01150000286944"/>
<comment type="subcellular location">
    <subcellularLocation>
        <location evidence="1">Nucleus</location>
    </subcellularLocation>
</comment>
<feature type="domain" description="C2H2-type" evidence="11">
    <location>
        <begin position="343"/>
        <end position="370"/>
    </location>
</feature>
<evidence type="ECO:0000256" key="1">
    <source>
        <dbReference type="ARBA" id="ARBA00004123"/>
    </source>
</evidence>
<keyword evidence="13" id="KW-1185">Reference proteome</keyword>
<feature type="domain" description="C2H2-type" evidence="11">
    <location>
        <begin position="151"/>
        <end position="178"/>
    </location>
</feature>
<feature type="domain" description="C2H2-type" evidence="11">
    <location>
        <begin position="259"/>
        <end position="286"/>
    </location>
</feature>
<accession>A0A8C3PA92</accession>